<organism evidence="3 5">
    <name type="scientific">Pristionchus mayeri</name>
    <dbReference type="NCBI Taxonomy" id="1317129"/>
    <lineage>
        <taxon>Eukaryota</taxon>
        <taxon>Metazoa</taxon>
        <taxon>Ecdysozoa</taxon>
        <taxon>Nematoda</taxon>
        <taxon>Chromadorea</taxon>
        <taxon>Rhabditida</taxon>
        <taxon>Rhabditina</taxon>
        <taxon>Diplogasteromorpha</taxon>
        <taxon>Diplogasteroidea</taxon>
        <taxon>Neodiplogasteridae</taxon>
        <taxon>Pristionchus</taxon>
    </lineage>
</organism>
<dbReference type="EMBL" id="BTRK01000006">
    <property type="protein sequence ID" value="GMR61516.1"/>
    <property type="molecule type" value="Genomic_DNA"/>
</dbReference>
<dbReference type="EMBL" id="BTRK01000001">
    <property type="protein sequence ID" value="GMR33727.1"/>
    <property type="molecule type" value="Genomic_DNA"/>
</dbReference>
<dbReference type="Proteomes" id="UP001328107">
    <property type="component" value="Unassembled WGS sequence"/>
</dbReference>
<accession>A0AAN5IEE4</accession>
<feature type="non-terminal residue" evidence="3">
    <location>
        <position position="1"/>
    </location>
</feature>
<keyword evidence="1" id="KW-1133">Transmembrane helix</keyword>
<feature type="transmembrane region" description="Helical" evidence="1">
    <location>
        <begin position="20"/>
        <end position="44"/>
    </location>
</feature>
<evidence type="ECO:0000256" key="1">
    <source>
        <dbReference type="SAM" id="Phobius"/>
    </source>
</evidence>
<dbReference type="AlphaFoldDB" id="A0AAN5IEE4"/>
<dbReference type="EMBL" id="BTRK01000006">
    <property type="protein sequence ID" value="GMR61514.1"/>
    <property type="molecule type" value="Genomic_DNA"/>
</dbReference>
<evidence type="ECO:0008006" key="6">
    <source>
        <dbReference type="Google" id="ProtNLM"/>
    </source>
</evidence>
<evidence type="ECO:0000313" key="4">
    <source>
        <dbReference type="EMBL" id="GMR61516.1"/>
    </source>
</evidence>
<evidence type="ECO:0000313" key="3">
    <source>
        <dbReference type="EMBL" id="GMR61514.1"/>
    </source>
</evidence>
<sequence>DAVCGVCRYWGSPSLCLSLIAAQIAGIAHHAVMIAFCSIYRYYVLSFTRKEPELKNVLLALIGIHLPTIIIYLVRPFSKVQISS</sequence>
<keyword evidence="1" id="KW-0472">Membrane</keyword>
<keyword evidence="1" id="KW-0812">Transmembrane</keyword>
<evidence type="ECO:0000313" key="5">
    <source>
        <dbReference type="Proteomes" id="UP001328107"/>
    </source>
</evidence>
<comment type="caution">
    <text evidence="3">The sequence shown here is derived from an EMBL/GenBank/DDBJ whole genome shotgun (WGS) entry which is preliminary data.</text>
</comment>
<protein>
    <recommendedName>
        <fullName evidence="6">G protein-coupled receptor</fullName>
    </recommendedName>
</protein>
<evidence type="ECO:0000313" key="2">
    <source>
        <dbReference type="EMBL" id="GMR33727.1"/>
    </source>
</evidence>
<feature type="transmembrane region" description="Helical" evidence="1">
    <location>
        <begin position="56"/>
        <end position="74"/>
    </location>
</feature>
<keyword evidence="5" id="KW-1185">Reference proteome</keyword>
<name>A0AAN5IEE4_9BILA</name>
<proteinExistence type="predicted"/>
<reference evidence="3" key="2">
    <citation type="submission" date="2023-06" db="EMBL/GenBank/DDBJ databases">
        <title>Genome assembly of Pristionchus species.</title>
        <authorList>
            <person name="Yoshida K."/>
            <person name="Sommer R.J."/>
        </authorList>
    </citation>
    <scope>NUCLEOTIDE SEQUENCE</scope>
    <source>
        <strain evidence="3 5">RS5460</strain>
    </source>
</reference>
<gene>
    <name evidence="2" type="ORF">PMAYCL1PPCAC_03922</name>
    <name evidence="3" type="ORF">PMAYCL1PPCAC_31709</name>
    <name evidence="4" type="ORF">PMAYCL1PPCAC_31711</name>
</gene>
<reference evidence="5" key="1">
    <citation type="submission" date="2022-10" db="EMBL/GenBank/DDBJ databases">
        <title>Genome assembly of Pristionchus species.</title>
        <authorList>
            <person name="Yoshida K."/>
            <person name="Sommer R.J."/>
        </authorList>
    </citation>
    <scope>NUCLEOTIDE SEQUENCE [LARGE SCALE GENOMIC DNA]</scope>
    <source>
        <strain evidence="2 5">RS5460</strain>
    </source>
</reference>